<sequence>MTTFDTIYQNIIKKIMEEGIEELNERTGHKTKSLPGITFQIDLEKEGFPILTLRKNPIKSPIAEQVWFIQGEKNTDFLRKYTKMWDEFLEKDGTLTSAYGYRWRHYFGRDQLGKLIELLQKDPSSRHGVVITWDPKDDGYGGTPKKNVPCPYTFTVNIIGGRLNLHNIIRSNDMMLGCPFDVFGFSLLMYILAQKLNVRPGMYTHTISNAHIYDTHYEGAKELISRTNTHENIFPKLPEDIFDRAEKKDEQLVDEIYQSFSPYFKPNEPIAGLDIIK</sequence>
<dbReference type="Pfam" id="PF00303">
    <property type="entry name" value="Thymidylat_synt"/>
    <property type="match status" value="1"/>
</dbReference>
<dbReference type="AlphaFoldDB" id="A0A0F9YFX6"/>
<dbReference type="InterPro" id="IPR045097">
    <property type="entry name" value="Thymidate_synth/dCMP_Mease"/>
</dbReference>
<evidence type="ECO:0000256" key="3">
    <source>
        <dbReference type="ARBA" id="ARBA00022679"/>
    </source>
</evidence>
<dbReference type="CDD" id="cd00351">
    <property type="entry name" value="TS_Pyrimidine_HMase"/>
    <property type="match status" value="1"/>
</dbReference>
<organism evidence="5 6">
    <name type="scientific">Candidatus Nomurabacteria bacterium GW2011_GWF1_31_48</name>
    <dbReference type="NCBI Taxonomy" id="1618767"/>
    <lineage>
        <taxon>Bacteria</taxon>
        <taxon>Candidatus Nomuraibacteriota</taxon>
    </lineage>
</organism>
<dbReference type="Proteomes" id="UP000034934">
    <property type="component" value="Unassembled WGS sequence"/>
</dbReference>
<keyword evidence="2" id="KW-0489">Methyltransferase</keyword>
<dbReference type="PANTHER" id="PTHR11548">
    <property type="entry name" value="THYMIDYLATE SYNTHASE 1"/>
    <property type="match status" value="1"/>
</dbReference>
<dbReference type="EC" id="2.1.1.45" evidence="1"/>
<evidence type="ECO:0000256" key="2">
    <source>
        <dbReference type="ARBA" id="ARBA00022603"/>
    </source>
</evidence>
<protein>
    <recommendedName>
        <fullName evidence="1">thymidylate synthase</fullName>
        <ecNumber evidence="1">2.1.1.45</ecNumber>
    </recommendedName>
</protein>
<feature type="domain" description="Thymidylate synthase/dCMP hydroxymethylase" evidence="4">
    <location>
        <begin position="7"/>
        <end position="230"/>
    </location>
</feature>
<evidence type="ECO:0000313" key="6">
    <source>
        <dbReference type="Proteomes" id="UP000034934"/>
    </source>
</evidence>
<evidence type="ECO:0000259" key="4">
    <source>
        <dbReference type="Pfam" id="PF00303"/>
    </source>
</evidence>
<dbReference type="GO" id="GO:0032259">
    <property type="term" value="P:methylation"/>
    <property type="evidence" value="ECO:0007669"/>
    <property type="project" value="UniProtKB-KW"/>
</dbReference>
<dbReference type="GO" id="GO:0006231">
    <property type="term" value="P:dTMP biosynthetic process"/>
    <property type="evidence" value="ECO:0007669"/>
    <property type="project" value="InterPro"/>
</dbReference>
<dbReference type="GO" id="GO:0004799">
    <property type="term" value="F:thymidylate synthase activity"/>
    <property type="evidence" value="ECO:0007669"/>
    <property type="project" value="UniProtKB-EC"/>
</dbReference>
<gene>
    <name evidence="5" type="ORF">UR19_C0003G0144</name>
</gene>
<reference evidence="5 6" key="1">
    <citation type="journal article" date="2015" name="Nature">
        <title>rRNA introns, odd ribosomes, and small enigmatic genomes across a large radiation of phyla.</title>
        <authorList>
            <person name="Brown C.T."/>
            <person name="Hug L.A."/>
            <person name="Thomas B.C."/>
            <person name="Sharon I."/>
            <person name="Castelle C.J."/>
            <person name="Singh A."/>
            <person name="Wilkins M.J."/>
            <person name="Williams K.H."/>
            <person name="Banfield J.F."/>
        </authorList>
    </citation>
    <scope>NUCLEOTIDE SEQUENCE [LARGE SCALE GENOMIC DNA]</scope>
</reference>
<evidence type="ECO:0000256" key="1">
    <source>
        <dbReference type="ARBA" id="ARBA00011947"/>
    </source>
</evidence>
<dbReference type="PANTHER" id="PTHR11548:SF1">
    <property type="entry name" value="THYMIDYLATE SYNTHASE 1"/>
    <property type="match status" value="1"/>
</dbReference>
<dbReference type="GO" id="GO:0005829">
    <property type="term" value="C:cytosol"/>
    <property type="evidence" value="ECO:0007669"/>
    <property type="project" value="TreeGrafter"/>
</dbReference>
<name>A0A0F9YFX6_9BACT</name>
<dbReference type="InterPro" id="IPR000398">
    <property type="entry name" value="Thymidylate_synthase"/>
</dbReference>
<dbReference type="InterPro" id="IPR023451">
    <property type="entry name" value="Thymidate_synth/dCMP_Mease_dom"/>
</dbReference>
<dbReference type="InterPro" id="IPR036926">
    <property type="entry name" value="Thymidate_synth/dCMP_Mease_sf"/>
</dbReference>
<dbReference type="SUPFAM" id="SSF55831">
    <property type="entry name" value="Thymidylate synthase/dCMP hydroxymethylase"/>
    <property type="match status" value="1"/>
</dbReference>
<proteinExistence type="predicted"/>
<dbReference type="Gene3D" id="3.30.572.10">
    <property type="entry name" value="Thymidylate synthase/dCMP hydroxymethylase domain"/>
    <property type="match status" value="1"/>
</dbReference>
<dbReference type="PRINTS" id="PR00108">
    <property type="entry name" value="THYMDSNTHASE"/>
</dbReference>
<accession>A0A0F9YFX6</accession>
<keyword evidence="3" id="KW-0808">Transferase</keyword>
<comment type="caution">
    <text evidence="5">The sequence shown here is derived from an EMBL/GenBank/DDBJ whole genome shotgun (WGS) entry which is preliminary data.</text>
</comment>
<evidence type="ECO:0000313" key="5">
    <source>
        <dbReference type="EMBL" id="KKP30308.1"/>
    </source>
</evidence>
<dbReference type="EMBL" id="LBOG01000003">
    <property type="protein sequence ID" value="KKP30308.1"/>
    <property type="molecule type" value="Genomic_DNA"/>
</dbReference>